<evidence type="ECO:0008006" key="6">
    <source>
        <dbReference type="Google" id="ProtNLM"/>
    </source>
</evidence>
<reference evidence="4 5" key="1">
    <citation type="submission" date="2020-09" db="EMBL/GenBank/DDBJ databases">
        <title>Biosynthesis of the nuclear factor of activated T cells inhibitor NFAT-133 and its congeners in Streptomyces pactum.</title>
        <authorList>
            <person name="Zhou W."/>
            <person name="Posri P."/>
            <person name="Abugrain M.E."/>
            <person name="Weisberg A.J."/>
            <person name="Chang J.H."/>
            <person name="Mahmud T."/>
        </authorList>
    </citation>
    <scope>NUCLEOTIDE SEQUENCE [LARGE SCALE GENOMIC DNA]</scope>
    <source>
        <strain evidence="4 5">ATCC 27456</strain>
    </source>
</reference>
<feature type="transmembrane region" description="Helical" evidence="3">
    <location>
        <begin position="102"/>
        <end position="122"/>
    </location>
</feature>
<evidence type="ECO:0000256" key="2">
    <source>
        <dbReference type="SAM" id="MobiDB-lite"/>
    </source>
</evidence>
<keyword evidence="3" id="KW-1133">Transmembrane helix</keyword>
<sequence>MKYLSYLFGGLSAAYAGYYLVLYLYRWEWQRALISGVLLLVIEGFLVCVLLLARMSRLENRLAEHDARVEEVRRRLEQSRQAAPERFRWLAARDRDGTGRTFVFIPVLMVAGAALSGVAFVVQKIAAATVRPGAERRLAGQLAALTAPPDPAPGAGRGAARLEDRPAVPPSRAGRKLTMLVATVAGVVALVLLRESLADATQTRPEALPDSAATTVVFRVEMRGEEPPQALELAAEDLWQTCRRSTAARNEQAFVRRLEDDVYAGVIRPALTSHDLMRLHGCVEDASTHRATARVLGEGQAEPRR</sequence>
<dbReference type="EMBL" id="JACYXC010000001">
    <property type="protein sequence ID" value="MBH5338325.1"/>
    <property type="molecule type" value="Genomic_DNA"/>
</dbReference>
<gene>
    <name evidence="4" type="ORF">IHE55_27465</name>
</gene>
<comment type="caution">
    <text evidence="4">The sequence shown here is derived from an EMBL/GenBank/DDBJ whole genome shotgun (WGS) entry which is preliminary data.</text>
</comment>
<feature type="coiled-coil region" evidence="1">
    <location>
        <begin position="48"/>
        <end position="82"/>
    </location>
</feature>
<evidence type="ECO:0000256" key="1">
    <source>
        <dbReference type="SAM" id="Coils"/>
    </source>
</evidence>
<feature type="region of interest" description="Disordered" evidence="2">
    <location>
        <begin position="145"/>
        <end position="171"/>
    </location>
</feature>
<feature type="transmembrane region" description="Helical" evidence="3">
    <location>
        <begin position="32"/>
        <end position="53"/>
    </location>
</feature>
<dbReference type="Proteomes" id="UP000807371">
    <property type="component" value="Unassembled WGS sequence"/>
</dbReference>
<organism evidence="4 5">
    <name type="scientific">Streptomyces pactum</name>
    <dbReference type="NCBI Taxonomy" id="68249"/>
    <lineage>
        <taxon>Bacteria</taxon>
        <taxon>Bacillati</taxon>
        <taxon>Actinomycetota</taxon>
        <taxon>Actinomycetes</taxon>
        <taxon>Kitasatosporales</taxon>
        <taxon>Streptomycetaceae</taxon>
        <taxon>Streptomyces</taxon>
    </lineage>
</organism>
<protein>
    <recommendedName>
        <fullName evidence="6">TIGR04222 domain-containing membrane protein</fullName>
    </recommendedName>
</protein>
<evidence type="ECO:0000313" key="5">
    <source>
        <dbReference type="Proteomes" id="UP000807371"/>
    </source>
</evidence>
<name>A0ABS0NSX4_9ACTN</name>
<keyword evidence="3" id="KW-0812">Transmembrane</keyword>
<dbReference type="RefSeq" id="WP_197991501.1">
    <property type="nucleotide sequence ID" value="NZ_JACYXC010000001.1"/>
</dbReference>
<accession>A0ABS0NSX4</accession>
<evidence type="ECO:0000313" key="4">
    <source>
        <dbReference type="EMBL" id="MBH5338325.1"/>
    </source>
</evidence>
<evidence type="ECO:0000256" key="3">
    <source>
        <dbReference type="SAM" id="Phobius"/>
    </source>
</evidence>
<keyword evidence="3" id="KW-0472">Membrane</keyword>
<proteinExistence type="predicted"/>
<keyword evidence="5" id="KW-1185">Reference proteome</keyword>
<keyword evidence="1" id="KW-0175">Coiled coil</keyword>
<feature type="transmembrane region" description="Helical" evidence="3">
    <location>
        <begin position="6"/>
        <end position="25"/>
    </location>
</feature>